<evidence type="ECO:0000256" key="2">
    <source>
        <dbReference type="ARBA" id="ARBA00022801"/>
    </source>
</evidence>
<dbReference type="GO" id="GO:0008610">
    <property type="term" value="P:lipid biosynthetic process"/>
    <property type="evidence" value="ECO:0007669"/>
    <property type="project" value="TreeGrafter"/>
</dbReference>
<dbReference type="PANTHER" id="PTHR11487:SF0">
    <property type="entry name" value="S-ACYL FATTY ACID SYNTHASE THIOESTERASE, MEDIUM CHAIN"/>
    <property type="match status" value="1"/>
</dbReference>
<dbReference type="InterPro" id="IPR001031">
    <property type="entry name" value="Thioesterase"/>
</dbReference>
<dbReference type="Pfam" id="PF00975">
    <property type="entry name" value="Thioesterase"/>
    <property type="match status" value="1"/>
</dbReference>
<keyword evidence="5" id="KW-1185">Reference proteome</keyword>
<evidence type="ECO:0000256" key="1">
    <source>
        <dbReference type="ARBA" id="ARBA00007169"/>
    </source>
</evidence>
<dbReference type="Gene3D" id="3.40.50.1820">
    <property type="entry name" value="alpha/beta hydrolase"/>
    <property type="match status" value="1"/>
</dbReference>
<dbReference type="InterPro" id="IPR029058">
    <property type="entry name" value="AB_hydrolase_fold"/>
</dbReference>
<dbReference type="EMBL" id="JACHMH010000001">
    <property type="protein sequence ID" value="MBB4680203.1"/>
    <property type="molecule type" value="Genomic_DNA"/>
</dbReference>
<evidence type="ECO:0000259" key="3">
    <source>
        <dbReference type="SMART" id="SM00824"/>
    </source>
</evidence>
<dbReference type="PANTHER" id="PTHR11487">
    <property type="entry name" value="THIOESTERASE"/>
    <property type="match status" value="1"/>
</dbReference>
<gene>
    <name evidence="4" type="ORF">HNR67_006321</name>
</gene>
<feature type="domain" description="Thioesterase TesA-like" evidence="3">
    <location>
        <begin position="1"/>
        <end position="223"/>
    </location>
</feature>
<dbReference type="InterPro" id="IPR012223">
    <property type="entry name" value="TEII"/>
</dbReference>
<dbReference type="SMART" id="SM00824">
    <property type="entry name" value="PKS_TE"/>
    <property type="match status" value="1"/>
</dbReference>
<dbReference type="GO" id="GO:0016787">
    <property type="term" value="F:hydrolase activity"/>
    <property type="evidence" value="ECO:0007669"/>
    <property type="project" value="UniProtKB-KW"/>
</dbReference>
<dbReference type="InterPro" id="IPR020802">
    <property type="entry name" value="TesA-like"/>
</dbReference>
<dbReference type="AlphaFoldDB" id="A0A7W7CFG7"/>
<comment type="caution">
    <text evidence="4">The sequence shown here is derived from an EMBL/GenBank/DDBJ whole genome shotgun (WGS) entry which is preliminary data.</text>
</comment>
<accession>A0A7W7CFG7</accession>
<sequence length="230" mass="24934">MCLPHAGGSASFYYPVSRNLAPAVDVVAIQYPGRQDRLRDPGIADIEKLAEHIAAELAALTPKPTVLFGHSMGATIGFELAWRLEQDGGRPPLELIASGRRAPSSVREESTHRRGDDAIIAEMATLNGTDGAVLADEEILRMSLPALRNDYRAIETYRAQPGRKLNCPITVLTGDNDPKTTIPEAEAWRGHTDGECRIKVYPGGHFFLTEHQAAVQAEISRALGATRSTV</sequence>
<evidence type="ECO:0000313" key="4">
    <source>
        <dbReference type="EMBL" id="MBB4680203.1"/>
    </source>
</evidence>
<proteinExistence type="inferred from homology"/>
<comment type="similarity">
    <text evidence="1">Belongs to the thioesterase family.</text>
</comment>
<name>A0A7W7CFG7_9PSEU</name>
<evidence type="ECO:0000313" key="5">
    <source>
        <dbReference type="Proteomes" id="UP000533598"/>
    </source>
</evidence>
<organism evidence="4 5">
    <name type="scientific">Crossiella cryophila</name>
    <dbReference type="NCBI Taxonomy" id="43355"/>
    <lineage>
        <taxon>Bacteria</taxon>
        <taxon>Bacillati</taxon>
        <taxon>Actinomycetota</taxon>
        <taxon>Actinomycetes</taxon>
        <taxon>Pseudonocardiales</taxon>
        <taxon>Pseudonocardiaceae</taxon>
        <taxon>Crossiella</taxon>
    </lineage>
</organism>
<protein>
    <submittedName>
        <fullName evidence="4">Surfactin synthase thioesterase subunit</fullName>
    </submittedName>
</protein>
<dbReference type="Proteomes" id="UP000533598">
    <property type="component" value="Unassembled WGS sequence"/>
</dbReference>
<keyword evidence="2" id="KW-0378">Hydrolase</keyword>
<reference evidence="4 5" key="1">
    <citation type="submission" date="2020-08" db="EMBL/GenBank/DDBJ databases">
        <title>Sequencing the genomes of 1000 actinobacteria strains.</title>
        <authorList>
            <person name="Klenk H.-P."/>
        </authorList>
    </citation>
    <scope>NUCLEOTIDE SEQUENCE [LARGE SCALE GENOMIC DNA]</scope>
    <source>
        <strain evidence="4 5">DSM 44230</strain>
    </source>
</reference>
<dbReference type="SUPFAM" id="SSF53474">
    <property type="entry name" value="alpha/beta-Hydrolases"/>
    <property type="match status" value="1"/>
</dbReference>
<dbReference type="RefSeq" id="WP_312988457.1">
    <property type="nucleotide sequence ID" value="NZ_BAAAUI010000009.1"/>
</dbReference>